<keyword evidence="3" id="KW-0614">Plasmid</keyword>
<evidence type="ECO:0000313" key="4">
    <source>
        <dbReference type="Proteomes" id="UP000000447"/>
    </source>
</evidence>
<gene>
    <name evidence="3" type="ordered locus">trd_A0706</name>
</gene>
<dbReference type="Gene3D" id="3.40.50.10490">
    <property type="entry name" value="Glucose-6-phosphate isomerase like protein, domain 1"/>
    <property type="match status" value="2"/>
</dbReference>
<dbReference type="RefSeq" id="WP_012643155.1">
    <property type="nucleotide sequence ID" value="NC_011961.1"/>
</dbReference>
<evidence type="ECO:0000259" key="2">
    <source>
        <dbReference type="PROSITE" id="PS51464"/>
    </source>
</evidence>
<dbReference type="PANTHER" id="PTHR10937:SF8">
    <property type="entry name" value="AMINOTRANSFERASE-RELATED"/>
    <property type="match status" value="1"/>
</dbReference>
<dbReference type="EC" id="2.6.1.16" evidence="3"/>
<dbReference type="KEGG" id="tro:trd_A0706"/>
<dbReference type="eggNOG" id="COG0449">
    <property type="taxonomic scope" value="Bacteria"/>
</dbReference>
<keyword evidence="3" id="KW-0808">Transferase</keyword>
<dbReference type="GO" id="GO:0004360">
    <property type="term" value="F:glutamine-fructose-6-phosphate transaminase (isomerizing) activity"/>
    <property type="evidence" value="ECO:0007669"/>
    <property type="project" value="UniProtKB-EC"/>
</dbReference>
<evidence type="ECO:0000313" key="3">
    <source>
        <dbReference type="EMBL" id="ACM07168.1"/>
    </source>
</evidence>
<dbReference type="CDD" id="cd05008">
    <property type="entry name" value="SIS_GlmS_GlmD_1"/>
    <property type="match status" value="1"/>
</dbReference>
<geneLocation type="plasmid" evidence="4">
    <name>Tros</name>
</geneLocation>
<dbReference type="InterPro" id="IPR035466">
    <property type="entry name" value="GlmS/AgaS_SIS"/>
</dbReference>
<feature type="domain" description="SIS" evidence="2">
    <location>
        <begin position="29"/>
        <end position="171"/>
    </location>
</feature>
<dbReference type="Proteomes" id="UP000000447">
    <property type="component" value="Plasmid unnamed"/>
</dbReference>
<dbReference type="InterPro" id="IPR046348">
    <property type="entry name" value="SIS_dom_sf"/>
</dbReference>
<dbReference type="OrthoDB" id="9782098at2"/>
<dbReference type="GO" id="GO:0097367">
    <property type="term" value="F:carbohydrate derivative binding"/>
    <property type="evidence" value="ECO:0007669"/>
    <property type="project" value="InterPro"/>
</dbReference>
<organism evidence="3 4">
    <name type="scientific">Thermomicrobium roseum (strain ATCC 27502 / DSM 5159 / P-2)</name>
    <dbReference type="NCBI Taxonomy" id="309801"/>
    <lineage>
        <taxon>Bacteria</taxon>
        <taxon>Pseudomonadati</taxon>
        <taxon>Thermomicrobiota</taxon>
        <taxon>Thermomicrobia</taxon>
        <taxon>Thermomicrobiales</taxon>
        <taxon>Thermomicrobiaceae</taxon>
        <taxon>Thermomicrobium</taxon>
    </lineage>
</organism>
<dbReference type="InterPro" id="IPR001347">
    <property type="entry name" value="SIS_dom"/>
</dbReference>
<dbReference type="HOGENOM" id="CLU_012520_2_1_0"/>
<dbReference type="Pfam" id="PF01380">
    <property type="entry name" value="SIS"/>
    <property type="match status" value="2"/>
</dbReference>
<keyword evidence="4" id="KW-1185">Reference proteome</keyword>
<dbReference type="CDD" id="cd05009">
    <property type="entry name" value="SIS_GlmS_GlmD_2"/>
    <property type="match status" value="1"/>
</dbReference>
<protein>
    <submittedName>
        <fullName evidence="3">Glucosamine--fructose-6-phosphate aminotransferase (Isomerizing)</fullName>
        <ecNumber evidence="3">2.6.1.16</ecNumber>
    </submittedName>
</protein>
<feature type="domain" description="SIS" evidence="2">
    <location>
        <begin position="195"/>
        <end position="335"/>
    </location>
</feature>
<keyword evidence="3" id="KW-0032">Aminotransferase</keyword>
<sequence length="345" mass="37121">MSLLQTEIESQPSILQRLLDLARPLAIEAAARIRAFDPHYVVIAARGSSDNAARYAQYLFGAVNRLPVALATPSLFTLYHQPPALRDALVIGISQSGQSPDIVAVLEEARRQHALTLAVTNDPASPLGQAAELVFPLFAGEERAIAATKTYTSQLLALAMLSTALHPSPERWSELQGIPTAVARAIEQAEPACAAAAAFRDEQRLVVIGRGFNYATAFEIALKLKELCALVAEPYSSADFRHGPIAMVEPGFPVVAIAVSGAVLDDIVSLLDDLERRRAALILISDRPELLARAQLPFQLPSGVPEWLSPIVGVIPGQLFASALARARGLDPDRPRGLQKITRTR</sequence>
<dbReference type="AlphaFoldDB" id="B9L4J2"/>
<dbReference type="EMBL" id="CP001276">
    <property type="protein sequence ID" value="ACM07168.1"/>
    <property type="molecule type" value="Genomic_DNA"/>
</dbReference>
<dbReference type="SUPFAM" id="SSF53697">
    <property type="entry name" value="SIS domain"/>
    <property type="match status" value="1"/>
</dbReference>
<evidence type="ECO:0000256" key="1">
    <source>
        <dbReference type="ARBA" id="ARBA00022737"/>
    </source>
</evidence>
<dbReference type="PANTHER" id="PTHR10937">
    <property type="entry name" value="GLUCOSAMINE--FRUCTOSE-6-PHOSPHATE AMINOTRANSFERASE, ISOMERIZING"/>
    <property type="match status" value="1"/>
</dbReference>
<name>B9L4J2_THERP</name>
<proteinExistence type="predicted"/>
<keyword evidence="1" id="KW-0677">Repeat</keyword>
<reference evidence="3 4" key="1">
    <citation type="journal article" date="2009" name="PLoS ONE">
        <title>Complete genome sequence of the aerobic CO-oxidizing thermophile Thermomicrobium roseum.</title>
        <authorList>
            <person name="Wu D."/>
            <person name="Raymond J."/>
            <person name="Wu M."/>
            <person name="Chatterji S."/>
            <person name="Ren Q."/>
            <person name="Graham J.E."/>
            <person name="Bryant D.A."/>
            <person name="Robb F."/>
            <person name="Colman A."/>
            <person name="Tallon L.J."/>
            <person name="Badger J.H."/>
            <person name="Madupu R."/>
            <person name="Ward N.L."/>
            <person name="Eisen J.A."/>
        </authorList>
    </citation>
    <scope>NUCLEOTIDE SEQUENCE [LARGE SCALE GENOMIC DNA]</scope>
    <source>
        <strain evidence="4">ATCC 27502 / DSM 5159 / P-2</strain>
        <plasmid evidence="3">unnamed</plasmid>
    </source>
</reference>
<dbReference type="InterPro" id="IPR035490">
    <property type="entry name" value="GlmS/FrlB_SIS"/>
</dbReference>
<accession>B9L4J2</accession>
<dbReference type="GO" id="GO:1901135">
    <property type="term" value="P:carbohydrate derivative metabolic process"/>
    <property type="evidence" value="ECO:0007669"/>
    <property type="project" value="InterPro"/>
</dbReference>
<dbReference type="PROSITE" id="PS51464">
    <property type="entry name" value="SIS"/>
    <property type="match status" value="2"/>
</dbReference>